<dbReference type="PRINTS" id="PR00344">
    <property type="entry name" value="BCTRLSENSOR"/>
</dbReference>
<evidence type="ECO:0000313" key="9">
    <source>
        <dbReference type="EMBL" id="MFD0765358.1"/>
    </source>
</evidence>
<evidence type="ECO:0000256" key="1">
    <source>
        <dbReference type="ARBA" id="ARBA00000085"/>
    </source>
</evidence>
<organism evidence="9 10">
    <name type="scientific">Mucilaginibacter lutimaris</name>
    <dbReference type="NCBI Taxonomy" id="931629"/>
    <lineage>
        <taxon>Bacteria</taxon>
        <taxon>Pseudomonadati</taxon>
        <taxon>Bacteroidota</taxon>
        <taxon>Sphingobacteriia</taxon>
        <taxon>Sphingobacteriales</taxon>
        <taxon>Sphingobacteriaceae</taxon>
        <taxon>Mucilaginibacter</taxon>
    </lineage>
</organism>
<keyword evidence="3" id="KW-0597">Phosphoprotein</keyword>
<dbReference type="Gene3D" id="1.10.287.130">
    <property type="match status" value="1"/>
</dbReference>
<dbReference type="PANTHER" id="PTHR45453">
    <property type="entry name" value="PHOSPHATE REGULON SENSOR PROTEIN PHOR"/>
    <property type="match status" value="1"/>
</dbReference>
<evidence type="ECO:0000256" key="4">
    <source>
        <dbReference type="ARBA" id="ARBA00022679"/>
    </source>
</evidence>
<evidence type="ECO:0000256" key="3">
    <source>
        <dbReference type="ARBA" id="ARBA00022553"/>
    </source>
</evidence>
<dbReference type="CDD" id="cd00082">
    <property type="entry name" value="HisKA"/>
    <property type="match status" value="1"/>
</dbReference>
<dbReference type="SMART" id="SM00387">
    <property type="entry name" value="HATPase_c"/>
    <property type="match status" value="1"/>
</dbReference>
<evidence type="ECO:0000259" key="8">
    <source>
        <dbReference type="PROSITE" id="PS50109"/>
    </source>
</evidence>
<dbReference type="PANTHER" id="PTHR45453:SF1">
    <property type="entry name" value="PHOSPHATE REGULON SENSOR PROTEIN PHOR"/>
    <property type="match status" value="1"/>
</dbReference>
<reference evidence="10" key="1">
    <citation type="journal article" date="2019" name="Int. J. Syst. Evol. Microbiol.">
        <title>The Global Catalogue of Microorganisms (GCM) 10K type strain sequencing project: providing services to taxonomists for standard genome sequencing and annotation.</title>
        <authorList>
            <consortium name="The Broad Institute Genomics Platform"/>
            <consortium name="The Broad Institute Genome Sequencing Center for Infectious Disease"/>
            <person name="Wu L."/>
            <person name="Ma J."/>
        </authorList>
    </citation>
    <scope>NUCLEOTIDE SEQUENCE [LARGE SCALE GENOMIC DNA]</scope>
    <source>
        <strain evidence="10">CCUG 60742</strain>
    </source>
</reference>
<sequence length="548" mass="62751">MKTKFKIVLLLAAVALTGIILFQAYWSFNAFKLNKQRFDDDIDLVMQRALDSCKKDYFDSIRVVLVKRLSAPGITIKLDTIPSWDTAHRVVYISVKSKGNGVDKPFNTTLPVLDFYRKQIGHPVPLPELITEMSFYQPQLLNQVMLILEMDDINIKLSGLFAYMRAHPNLSADSLNKLKNEEDKKPLNVGVYELPKNFRQADSVKFYKYYRAELNKIHPKSNFELKISTQHIPASSNDIHHVKELQYSETQEYLYKYHGFSFVQDNHNNELFVRAVFDRAQVGVLKEMILPLLLSGLLILFTIFCFYYIIRIIITQKRLTELKDDFINNMTHELKTPIATITVAIEGLQKFNGLNDPEKTQRYLQTSRNELARLNDLVGKVLNVAAFESKEVALNREKINVDDLINELINAEKHKTEKAINITYNNTSNITTLEADKMHFRNVLANIIDNAVKYSKEPVDIKIDVRRDNANAVFTIKDNGIGIPAEHIDHIFDKFYRVPAGNVHNVKGTGLGLNYVKYIVRAHGGSVSVKSELGRGSEFVIIIPLKNE</sequence>
<keyword evidence="7" id="KW-0812">Transmembrane</keyword>
<comment type="caution">
    <text evidence="9">The sequence shown here is derived from an EMBL/GenBank/DDBJ whole genome shotgun (WGS) entry which is preliminary data.</text>
</comment>
<feature type="transmembrane region" description="Helical" evidence="7">
    <location>
        <begin position="288"/>
        <end position="310"/>
    </location>
</feature>
<keyword evidence="10" id="KW-1185">Reference proteome</keyword>
<keyword evidence="5 9" id="KW-0418">Kinase</keyword>
<feature type="domain" description="Histidine kinase" evidence="8">
    <location>
        <begin position="329"/>
        <end position="547"/>
    </location>
</feature>
<protein>
    <recommendedName>
        <fullName evidence="2">histidine kinase</fullName>
        <ecNumber evidence="2">2.7.13.3</ecNumber>
    </recommendedName>
</protein>
<feature type="transmembrane region" description="Helical" evidence="7">
    <location>
        <begin position="7"/>
        <end position="28"/>
    </location>
</feature>
<dbReference type="Gene3D" id="3.30.565.10">
    <property type="entry name" value="Histidine kinase-like ATPase, C-terminal domain"/>
    <property type="match status" value="1"/>
</dbReference>
<evidence type="ECO:0000256" key="2">
    <source>
        <dbReference type="ARBA" id="ARBA00012438"/>
    </source>
</evidence>
<dbReference type="Proteomes" id="UP001597073">
    <property type="component" value="Unassembled WGS sequence"/>
</dbReference>
<keyword evidence="7" id="KW-0472">Membrane</keyword>
<evidence type="ECO:0000256" key="6">
    <source>
        <dbReference type="ARBA" id="ARBA00023012"/>
    </source>
</evidence>
<dbReference type="EMBL" id="JBHTIA010000007">
    <property type="protein sequence ID" value="MFD0765358.1"/>
    <property type="molecule type" value="Genomic_DNA"/>
</dbReference>
<dbReference type="InterPro" id="IPR036097">
    <property type="entry name" value="HisK_dim/P_sf"/>
</dbReference>
<gene>
    <name evidence="9" type="ORF">ACFQZI_10885</name>
</gene>
<dbReference type="InterPro" id="IPR003594">
    <property type="entry name" value="HATPase_dom"/>
</dbReference>
<comment type="catalytic activity">
    <reaction evidence="1">
        <text>ATP + protein L-histidine = ADP + protein N-phospho-L-histidine.</text>
        <dbReference type="EC" id="2.7.13.3"/>
    </reaction>
</comment>
<dbReference type="PROSITE" id="PS50109">
    <property type="entry name" value="HIS_KIN"/>
    <property type="match status" value="1"/>
</dbReference>
<keyword evidence="4" id="KW-0808">Transferase</keyword>
<dbReference type="SUPFAM" id="SSF55874">
    <property type="entry name" value="ATPase domain of HSP90 chaperone/DNA topoisomerase II/histidine kinase"/>
    <property type="match status" value="1"/>
</dbReference>
<evidence type="ECO:0000313" key="10">
    <source>
        <dbReference type="Proteomes" id="UP001597073"/>
    </source>
</evidence>
<dbReference type="EC" id="2.7.13.3" evidence="2"/>
<dbReference type="GO" id="GO:0016301">
    <property type="term" value="F:kinase activity"/>
    <property type="evidence" value="ECO:0007669"/>
    <property type="project" value="UniProtKB-KW"/>
</dbReference>
<dbReference type="InterPro" id="IPR050351">
    <property type="entry name" value="BphY/WalK/GraS-like"/>
</dbReference>
<dbReference type="InterPro" id="IPR004358">
    <property type="entry name" value="Sig_transdc_His_kin-like_C"/>
</dbReference>
<dbReference type="InterPro" id="IPR005467">
    <property type="entry name" value="His_kinase_dom"/>
</dbReference>
<dbReference type="SUPFAM" id="SSF47384">
    <property type="entry name" value="Homodimeric domain of signal transducing histidine kinase"/>
    <property type="match status" value="1"/>
</dbReference>
<dbReference type="InterPro" id="IPR036890">
    <property type="entry name" value="HATPase_C_sf"/>
</dbReference>
<dbReference type="CDD" id="cd00075">
    <property type="entry name" value="HATPase"/>
    <property type="match status" value="1"/>
</dbReference>
<keyword evidence="7" id="KW-1133">Transmembrane helix</keyword>
<name>A0ABW2ZGT0_9SPHI</name>
<evidence type="ECO:0000256" key="7">
    <source>
        <dbReference type="SAM" id="Phobius"/>
    </source>
</evidence>
<dbReference type="SMART" id="SM00388">
    <property type="entry name" value="HisKA"/>
    <property type="match status" value="1"/>
</dbReference>
<keyword evidence="6" id="KW-0902">Two-component regulatory system</keyword>
<dbReference type="RefSeq" id="WP_377142418.1">
    <property type="nucleotide sequence ID" value="NZ_JBHTIA010000007.1"/>
</dbReference>
<evidence type="ECO:0000256" key="5">
    <source>
        <dbReference type="ARBA" id="ARBA00022777"/>
    </source>
</evidence>
<dbReference type="Pfam" id="PF02518">
    <property type="entry name" value="HATPase_c"/>
    <property type="match status" value="1"/>
</dbReference>
<dbReference type="InterPro" id="IPR003661">
    <property type="entry name" value="HisK_dim/P_dom"/>
</dbReference>
<accession>A0ABW2ZGT0</accession>
<proteinExistence type="predicted"/>
<dbReference type="Pfam" id="PF00512">
    <property type="entry name" value="HisKA"/>
    <property type="match status" value="1"/>
</dbReference>